<dbReference type="InterPro" id="IPR019587">
    <property type="entry name" value="Polyketide_cyclase/dehydratase"/>
</dbReference>
<evidence type="ECO:0000313" key="2">
    <source>
        <dbReference type="Proteomes" id="UP001500957"/>
    </source>
</evidence>
<dbReference type="Gene3D" id="3.30.530.20">
    <property type="match status" value="1"/>
</dbReference>
<dbReference type="Proteomes" id="UP001500957">
    <property type="component" value="Unassembled WGS sequence"/>
</dbReference>
<dbReference type="RefSeq" id="WP_344604465.1">
    <property type="nucleotide sequence ID" value="NZ_BAAAHE010000015.1"/>
</dbReference>
<accession>A0ABN1GTJ1</accession>
<dbReference type="PANTHER" id="PTHR39683">
    <property type="entry name" value="CONSERVED PROTEIN TB16.3"/>
    <property type="match status" value="1"/>
</dbReference>
<protein>
    <submittedName>
        <fullName evidence="1">SRPBCC family protein</fullName>
    </submittedName>
</protein>
<keyword evidence="2" id="KW-1185">Reference proteome</keyword>
<proteinExistence type="predicted"/>
<evidence type="ECO:0000313" key="1">
    <source>
        <dbReference type="EMBL" id="GAA0618712.1"/>
    </source>
</evidence>
<sequence>MADSTTASITVNASPDEVLAVIADFEAYPEWTGAVKKAEVLGWRPDGRAELVHYQLDAGAIKDEYTLTYDWSGVPDLLTWTLVEGQMLKMLDGSYALAPAEGGGTNVTYTLSVDVKIPLLGMIKRKAEKVIIDTALRELKKRVEG</sequence>
<dbReference type="CDD" id="cd07819">
    <property type="entry name" value="SRPBCC_2"/>
    <property type="match status" value="1"/>
</dbReference>
<reference evidence="1 2" key="1">
    <citation type="journal article" date="2019" name="Int. J. Syst. Evol. Microbiol.">
        <title>The Global Catalogue of Microorganisms (GCM) 10K type strain sequencing project: providing services to taxonomists for standard genome sequencing and annotation.</title>
        <authorList>
            <consortium name="The Broad Institute Genomics Platform"/>
            <consortium name="The Broad Institute Genome Sequencing Center for Infectious Disease"/>
            <person name="Wu L."/>
            <person name="Ma J."/>
        </authorList>
    </citation>
    <scope>NUCLEOTIDE SEQUENCE [LARGE SCALE GENOMIC DNA]</scope>
    <source>
        <strain evidence="1 2">JCM 10671</strain>
    </source>
</reference>
<dbReference type="PANTHER" id="PTHR39683:SF4">
    <property type="entry name" value="COENZYME Q-BINDING PROTEIN COQ10 START DOMAIN-CONTAINING PROTEIN"/>
    <property type="match status" value="1"/>
</dbReference>
<gene>
    <name evidence="1" type="ORF">GCM10009547_21390</name>
</gene>
<organism evidence="1 2">
    <name type="scientific">Sporichthya brevicatena</name>
    <dbReference type="NCBI Taxonomy" id="171442"/>
    <lineage>
        <taxon>Bacteria</taxon>
        <taxon>Bacillati</taxon>
        <taxon>Actinomycetota</taxon>
        <taxon>Actinomycetes</taxon>
        <taxon>Sporichthyales</taxon>
        <taxon>Sporichthyaceae</taxon>
        <taxon>Sporichthya</taxon>
    </lineage>
</organism>
<comment type="caution">
    <text evidence="1">The sequence shown here is derived from an EMBL/GenBank/DDBJ whole genome shotgun (WGS) entry which is preliminary data.</text>
</comment>
<dbReference type="SUPFAM" id="SSF55961">
    <property type="entry name" value="Bet v1-like"/>
    <property type="match status" value="1"/>
</dbReference>
<name>A0ABN1GTJ1_9ACTN</name>
<dbReference type="Pfam" id="PF10604">
    <property type="entry name" value="Polyketide_cyc2"/>
    <property type="match status" value="1"/>
</dbReference>
<dbReference type="InterPro" id="IPR023393">
    <property type="entry name" value="START-like_dom_sf"/>
</dbReference>
<dbReference type="EMBL" id="BAAAHE010000015">
    <property type="protein sequence ID" value="GAA0618712.1"/>
    <property type="molecule type" value="Genomic_DNA"/>
</dbReference>